<keyword evidence="1" id="KW-0175">Coiled coil</keyword>
<comment type="caution">
    <text evidence="2">The sequence shown here is derived from an EMBL/GenBank/DDBJ whole genome shotgun (WGS) entry which is preliminary data.</text>
</comment>
<dbReference type="EMBL" id="JJPA01000071">
    <property type="protein sequence ID" value="KKG35360.1"/>
    <property type="molecule type" value="Genomic_DNA"/>
</dbReference>
<dbReference type="AlphaFoldDB" id="A0A0F8GSJ7"/>
<reference evidence="2 3" key="1">
    <citation type="journal article" date="2015" name="ISME J.">
        <title>Genomic and phenotypic differentiation among Methanosarcina mazei populations from Columbia River sediment.</title>
        <authorList>
            <person name="Youngblut N.D."/>
            <person name="Wirth J.S."/>
            <person name="Henriksen J.R."/>
            <person name="Smith M."/>
            <person name="Simon H."/>
            <person name="Metcalf W.W."/>
            <person name="Whitaker R.J."/>
        </authorList>
    </citation>
    <scope>NUCLEOTIDE SEQUENCE [LARGE SCALE GENOMIC DNA]</scope>
    <source>
        <strain evidence="2 3">3.F.A.1A.1</strain>
    </source>
</reference>
<evidence type="ECO:0000313" key="3">
    <source>
        <dbReference type="Proteomes" id="UP000034399"/>
    </source>
</evidence>
<accession>A0A0F8GSJ7</accession>
<dbReference type="Proteomes" id="UP000034399">
    <property type="component" value="Unassembled WGS sequence"/>
</dbReference>
<organism evidence="2 3">
    <name type="scientific">Methanosarcina mazei</name>
    <name type="common">Methanosarcina frisia</name>
    <dbReference type="NCBI Taxonomy" id="2209"/>
    <lineage>
        <taxon>Archaea</taxon>
        <taxon>Methanobacteriati</taxon>
        <taxon>Methanobacteriota</taxon>
        <taxon>Stenosarchaea group</taxon>
        <taxon>Methanomicrobia</taxon>
        <taxon>Methanosarcinales</taxon>
        <taxon>Methanosarcinaceae</taxon>
        <taxon>Methanosarcina</taxon>
    </lineage>
</organism>
<evidence type="ECO:0000313" key="2">
    <source>
        <dbReference type="EMBL" id="KKG35360.1"/>
    </source>
</evidence>
<evidence type="ECO:0000256" key="1">
    <source>
        <dbReference type="SAM" id="Coils"/>
    </source>
</evidence>
<dbReference type="RefSeq" id="WP_048044022.1">
    <property type="nucleotide sequence ID" value="NZ_JJPA01000071.1"/>
</dbReference>
<sequence>MTISIQGLAFPLNEKNLNEWGVHESEAENAIKTLKASVIRVCPRDSPHGCDFAEDPKAEIGRVTDAWKEGNAIFARASITDSTAEQKITDGTWEPTWSVYLKAAELNDGWASGIEARSLTLVKNPAWNQASWSIAASDGEKPLLRTISKFTIITASQNTQGGHMPTDEIETLKKELAEKEATIQELTPKVASISTLEKQVEELTASKTTLEKELSEKVSLIASFEKEKAGSVPMETVKTLIASAIADHDAEKAKETERETAFKAFASAREEVGLETKQEDFKTLSASDLSKLAEEFSGVKLSAGAQYPATPTGTNTACTGAYNAKTGAWE</sequence>
<protein>
    <submittedName>
        <fullName evidence="2">Uncharacterized protein</fullName>
    </submittedName>
</protein>
<gene>
    <name evidence="2" type="ORF">DU52_15585</name>
</gene>
<proteinExistence type="predicted"/>
<feature type="coiled-coil region" evidence="1">
    <location>
        <begin position="169"/>
        <end position="213"/>
    </location>
</feature>
<dbReference type="PATRIC" id="fig|2209.61.peg.3356"/>
<name>A0A0F8GSJ7_METMZ</name>